<dbReference type="Pfam" id="PF02397">
    <property type="entry name" value="Bac_transf"/>
    <property type="match status" value="1"/>
</dbReference>
<dbReference type="KEGG" id="dbk:DGMP_07440"/>
<evidence type="ECO:0000256" key="1">
    <source>
        <dbReference type="ARBA" id="ARBA00004141"/>
    </source>
</evidence>
<evidence type="ECO:0000256" key="7">
    <source>
        <dbReference type="SAM" id="Phobius"/>
    </source>
</evidence>
<evidence type="ECO:0000256" key="5">
    <source>
        <dbReference type="ARBA" id="ARBA00022989"/>
    </source>
</evidence>
<dbReference type="PANTHER" id="PTHR30576:SF10">
    <property type="entry name" value="SLL5057 PROTEIN"/>
    <property type="match status" value="1"/>
</dbReference>
<evidence type="ECO:0000256" key="4">
    <source>
        <dbReference type="ARBA" id="ARBA00022692"/>
    </source>
</evidence>
<keyword evidence="10" id="KW-1185">Reference proteome</keyword>
<dbReference type="GO" id="GO:0016780">
    <property type="term" value="F:phosphotransferase activity, for other substituted phosphate groups"/>
    <property type="evidence" value="ECO:0007669"/>
    <property type="project" value="TreeGrafter"/>
</dbReference>
<dbReference type="EMBL" id="AP024086">
    <property type="protein sequence ID" value="BCL60051.1"/>
    <property type="molecule type" value="Genomic_DNA"/>
</dbReference>
<keyword evidence="3" id="KW-0808">Transferase</keyword>
<keyword evidence="4 7" id="KW-0812">Transmembrane</keyword>
<sequence>MLRRQSGIILAVHQAFDLVIVAGCFIAAYGTRLGFSEDLGVLGMDTSYRMLLLLAVISFHISLRLFGAYEPYRRHSLRKVLYRVFKATLTGTAGIVFLAYIMHMEAVSRLLVGLFFSYSFVALAFFKTVVYKILARSRARDYNTRSILVIGSRQRALDFIKAIRRRRGSGYRIRGCLETEDQAELVGDRVYESVKIIGTMERFRDLLEHETIDEVVFGIPLKKIHNVHEYIYFAEEMGKNVRVLPDFQINSIKYYPQTAKVNIEDFLGVTTLALSSAPKSTNELLIKAFIDYLGALVGVILLSPVFCGIALVIKCSSRGPVFFSQERSGLNGRRFQLHKFRTMVVNAEALKEKLLEENEVDGPVFKIKKDPRITMIGAFLRKTSLDELPQLFNVLKGEMSLVGPRPPIPSEVESYKLWQRRRLSMKPGMTCIWQVSGRNDISFEQWMNMDLEYIDNWSLRLDLKLLLLTVREVTIGGGR</sequence>
<feature type="transmembrane region" description="Helical" evidence="7">
    <location>
        <begin position="289"/>
        <end position="313"/>
    </location>
</feature>
<feature type="transmembrane region" description="Helical" evidence="7">
    <location>
        <begin position="50"/>
        <end position="68"/>
    </location>
</feature>
<feature type="domain" description="Bacterial sugar transferase" evidence="8">
    <location>
        <begin position="287"/>
        <end position="473"/>
    </location>
</feature>
<evidence type="ECO:0000256" key="2">
    <source>
        <dbReference type="ARBA" id="ARBA00006464"/>
    </source>
</evidence>
<dbReference type="InterPro" id="IPR003362">
    <property type="entry name" value="Bact_transf"/>
</dbReference>
<feature type="transmembrane region" description="Helical" evidence="7">
    <location>
        <begin position="107"/>
        <end position="130"/>
    </location>
</feature>
<keyword evidence="5 7" id="KW-1133">Transmembrane helix</keyword>
<feature type="transmembrane region" description="Helical" evidence="7">
    <location>
        <begin position="80"/>
        <end position="101"/>
    </location>
</feature>
<dbReference type="AlphaFoldDB" id="A0A8D5JQI2"/>
<dbReference type="RefSeq" id="WP_228856221.1">
    <property type="nucleotide sequence ID" value="NZ_AP024086.1"/>
</dbReference>
<evidence type="ECO:0000313" key="9">
    <source>
        <dbReference type="EMBL" id="BCL60051.1"/>
    </source>
</evidence>
<evidence type="ECO:0000313" key="10">
    <source>
        <dbReference type="Proteomes" id="UP000826725"/>
    </source>
</evidence>
<comment type="subcellular location">
    <subcellularLocation>
        <location evidence="1">Membrane</location>
        <topology evidence="1">Multi-pass membrane protein</topology>
    </subcellularLocation>
</comment>
<gene>
    <name evidence="9" type="ORF">DGMP_07440</name>
</gene>
<organism evidence="9 10">
    <name type="scientific">Desulfomarina profundi</name>
    <dbReference type="NCBI Taxonomy" id="2772557"/>
    <lineage>
        <taxon>Bacteria</taxon>
        <taxon>Pseudomonadati</taxon>
        <taxon>Thermodesulfobacteriota</taxon>
        <taxon>Desulfobulbia</taxon>
        <taxon>Desulfobulbales</taxon>
        <taxon>Desulfobulbaceae</taxon>
        <taxon>Desulfomarina</taxon>
    </lineage>
</organism>
<dbReference type="Proteomes" id="UP000826725">
    <property type="component" value="Chromosome"/>
</dbReference>
<reference evidence="9" key="1">
    <citation type="submission" date="2020-09" db="EMBL/GenBank/DDBJ databases">
        <title>Desulfogranum mesoprofundum gen. nov., sp. nov., a novel mesophilic, sulfate-reducing chemolithoautotroph isolated from a deep-sea hydrothermal vent chimney in the Suiyo Seamount.</title>
        <authorList>
            <person name="Hashimoto Y."/>
            <person name="Nakagawa S."/>
        </authorList>
    </citation>
    <scope>NUCLEOTIDE SEQUENCE</scope>
    <source>
        <strain evidence="9">KT2</strain>
    </source>
</reference>
<comment type="similarity">
    <text evidence="2">Belongs to the bacterial sugar transferase family.</text>
</comment>
<dbReference type="Pfam" id="PF13727">
    <property type="entry name" value="CoA_binding_3"/>
    <property type="match status" value="1"/>
</dbReference>
<feature type="transmembrane region" description="Helical" evidence="7">
    <location>
        <begin position="7"/>
        <end position="30"/>
    </location>
</feature>
<accession>A0A8D5JQI2</accession>
<protein>
    <submittedName>
        <fullName evidence="9">UDP-phosphate galactose phosphotransferase</fullName>
    </submittedName>
</protein>
<dbReference type="PANTHER" id="PTHR30576">
    <property type="entry name" value="COLANIC BIOSYNTHESIS UDP-GLUCOSE LIPID CARRIER TRANSFERASE"/>
    <property type="match status" value="1"/>
</dbReference>
<dbReference type="InterPro" id="IPR017475">
    <property type="entry name" value="EPS_sugar_tfrase"/>
</dbReference>
<proteinExistence type="inferred from homology"/>
<evidence type="ECO:0000256" key="6">
    <source>
        <dbReference type="ARBA" id="ARBA00023136"/>
    </source>
</evidence>
<evidence type="ECO:0000259" key="8">
    <source>
        <dbReference type="Pfam" id="PF02397"/>
    </source>
</evidence>
<name>A0A8D5JQI2_9BACT</name>
<dbReference type="NCBIfam" id="TIGR03025">
    <property type="entry name" value="EPS_sugtrans"/>
    <property type="match status" value="1"/>
</dbReference>
<dbReference type="GO" id="GO:0016020">
    <property type="term" value="C:membrane"/>
    <property type="evidence" value="ECO:0007669"/>
    <property type="project" value="UniProtKB-SubCell"/>
</dbReference>
<evidence type="ECO:0000256" key="3">
    <source>
        <dbReference type="ARBA" id="ARBA00022679"/>
    </source>
</evidence>
<keyword evidence="6 7" id="KW-0472">Membrane</keyword>